<name>A0A645A7J6_9ZZZZ</name>
<sequence>MKMPVEKITDESLDEDEWFLDNKEMPEYIEL</sequence>
<organism evidence="1">
    <name type="scientific">bioreactor metagenome</name>
    <dbReference type="NCBI Taxonomy" id="1076179"/>
    <lineage>
        <taxon>unclassified sequences</taxon>
        <taxon>metagenomes</taxon>
        <taxon>ecological metagenomes</taxon>
    </lineage>
</organism>
<accession>A0A645A7J6</accession>
<protein>
    <submittedName>
        <fullName evidence="1">Uncharacterized protein</fullName>
    </submittedName>
</protein>
<comment type="caution">
    <text evidence="1">The sequence shown here is derived from an EMBL/GenBank/DDBJ whole genome shotgun (WGS) entry which is preliminary data.</text>
</comment>
<gene>
    <name evidence="1" type="ORF">SDC9_95765</name>
</gene>
<evidence type="ECO:0000313" key="1">
    <source>
        <dbReference type="EMBL" id="MPM49037.1"/>
    </source>
</evidence>
<reference evidence="1" key="1">
    <citation type="submission" date="2019-08" db="EMBL/GenBank/DDBJ databases">
        <authorList>
            <person name="Kucharzyk K."/>
            <person name="Murdoch R.W."/>
            <person name="Higgins S."/>
            <person name="Loffler F."/>
        </authorList>
    </citation>
    <scope>NUCLEOTIDE SEQUENCE</scope>
</reference>
<proteinExistence type="predicted"/>
<dbReference type="EMBL" id="VSSQ01012355">
    <property type="protein sequence ID" value="MPM49037.1"/>
    <property type="molecule type" value="Genomic_DNA"/>
</dbReference>
<dbReference type="AlphaFoldDB" id="A0A645A7J6"/>